<dbReference type="PANTHER" id="PTHR10357">
    <property type="entry name" value="ALPHA-AMYLASE FAMILY MEMBER"/>
    <property type="match status" value="1"/>
</dbReference>
<keyword evidence="3" id="KW-0812">Transmembrane</keyword>
<dbReference type="InterPro" id="IPR006047">
    <property type="entry name" value="GH13_cat_dom"/>
</dbReference>
<dbReference type="EC" id="3.2.1.20" evidence="2"/>
<keyword evidence="3" id="KW-1133">Transmembrane helix</keyword>
<reference evidence="5 7" key="2">
    <citation type="submission" date="2022-05" db="EMBL/GenBank/DDBJ databases">
        <title>Chromosome-level reference genomes for two strains of Caenorhabditis briggsae: an improved platform for comparative genomics.</title>
        <authorList>
            <person name="Stevens L."/>
            <person name="Andersen E.C."/>
        </authorList>
    </citation>
    <scope>NUCLEOTIDE SEQUENCE [LARGE SCALE GENOMIC DNA]</scope>
    <source>
        <strain evidence="5">QX1410_ONT</strain>
        <tissue evidence="5">Whole-organism</tissue>
    </source>
</reference>
<dbReference type="InterPro" id="IPR017853">
    <property type="entry name" value="GH"/>
</dbReference>
<dbReference type="GO" id="GO:0005886">
    <property type="term" value="C:plasma membrane"/>
    <property type="evidence" value="ECO:0007669"/>
    <property type="project" value="EnsemblMetazoa"/>
</dbReference>
<evidence type="ECO:0000313" key="5">
    <source>
        <dbReference type="EMBL" id="ULT92895.1"/>
    </source>
</evidence>
<dbReference type="Pfam" id="PF16028">
    <property type="entry name" value="SLC3A2_N"/>
    <property type="match status" value="1"/>
</dbReference>
<dbReference type="EMBL" id="CP092623">
    <property type="protein sequence ID" value="UMM26154.1"/>
    <property type="molecule type" value="Genomic_DNA"/>
</dbReference>
<accession>A0AAE9D3X4</accession>
<dbReference type="EMBL" id="CP090894">
    <property type="protein sequence ID" value="ULT92895.1"/>
    <property type="molecule type" value="Genomic_DNA"/>
</dbReference>
<comment type="catalytic activity">
    <reaction evidence="1">
        <text>Hydrolysis of terminal, non-reducing (1-&gt;4)-linked alpha-D-glucose residues with release of alpha-D-glucose.</text>
        <dbReference type="EC" id="3.2.1.20"/>
    </reaction>
</comment>
<reference evidence="6 8" key="1">
    <citation type="submission" date="2022-04" db="EMBL/GenBank/DDBJ databases">
        <title>Chromosome-level reference genomes for two strains of Caenorhabditis briggsae: an improved platform for comparative genomics.</title>
        <authorList>
            <person name="Stevens L."/>
            <person name="Andersen E."/>
        </authorList>
    </citation>
    <scope>NUCLEOTIDE SEQUENCE [LARGE SCALE GENOMIC DNA]</scope>
    <source>
        <strain evidence="6">VX34</strain>
        <tissue evidence="6">Whole-organism</tissue>
    </source>
</reference>
<organism evidence="5 7">
    <name type="scientific">Caenorhabditis briggsae</name>
    <dbReference type="NCBI Taxonomy" id="6238"/>
    <lineage>
        <taxon>Eukaryota</taxon>
        <taxon>Metazoa</taxon>
        <taxon>Ecdysozoa</taxon>
        <taxon>Nematoda</taxon>
        <taxon>Chromadorea</taxon>
        <taxon>Rhabditida</taxon>
        <taxon>Rhabditina</taxon>
        <taxon>Rhabditomorpha</taxon>
        <taxon>Rhabditoidea</taxon>
        <taxon>Rhabditidae</taxon>
        <taxon>Peloderinae</taxon>
        <taxon>Caenorhabditis</taxon>
    </lineage>
</organism>
<dbReference type="GO" id="GO:0005975">
    <property type="term" value="P:carbohydrate metabolic process"/>
    <property type="evidence" value="ECO:0007669"/>
    <property type="project" value="InterPro"/>
</dbReference>
<keyword evidence="3" id="KW-0472">Membrane</keyword>
<dbReference type="Gene3D" id="3.90.400.10">
    <property type="entry name" value="Oligo-1,6-glucosidase, Domain 2"/>
    <property type="match status" value="1"/>
</dbReference>
<dbReference type="SUPFAM" id="SSF51445">
    <property type="entry name" value="(Trans)glycosidases"/>
    <property type="match status" value="1"/>
</dbReference>
<dbReference type="Pfam" id="PF00128">
    <property type="entry name" value="Alpha-amylase"/>
    <property type="match status" value="1"/>
</dbReference>
<dbReference type="AlphaFoldDB" id="A0AAE9D3X4"/>
<dbReference type="InterPro" id="IPR045857">
    <property type="entry name" value="O16G_dom_2"/>
</dbReference>
<evidence type="ECO:0000259" key="4">
    <source>
        <dbReference type="SMART" id="SM00642"/>
    </source>
</evidence>
<dbReference type="OMA" id="AWQFTDY"/>
<evidence type="ECO:0000313" key="8">
    <source>
        <dbReference type="Proteomes" id="UP000829354"/>
    </source>
</evidence>
<evidence type="ECO:0000313" key="7">
    <source>
        <dbReference type="Proteomes" id="UP000827892"/>
    </source>
</evidence>
<evidence type="ECO:0000313" key="6">
    <source>
        <dbReference type="EMBL" id="UMM26154.1"/>
    </source>
</evidence>
<dbReference type="SMART" id="SM00642">
    <property type="entry name" value="Aamy"/>
    <property type="match status" value="1"/>
</dbReference>
<dbReference type="InterPro" id="IPR031984">
    <property type="entry name" value="SLC3A2_N"/>
</dbReference>
<keyword evidence="8" id="KW-1185">Reference proteome</keyword>
<dbReference type="Gene3D" id="3.20.20.80">
    <property type="entry name" value="Glycosidases"/>
    <property type="match status" value="1"/>
</dbReference>
<evidence type="ECO:0000256" key="3">
    <source>
        <dbReference type="SAM" id="Phobius"/>
    </source>
</evidence>
<protein>
    <recommendedName>
        <fullName evidence="2">alpha-glucosidase</fullName>
        <ecNumber evidence="2">3.2.1.20</ecNumber>
    </recommendedName>
</protein>
<evidence type="ECO:0000256" key="1">
    <source>
        <dbReference type="ARBA" id="ARBA00001657"/>
    </source>
</evidence>
<feature type="domain" description="Glycosyl hydrolase family 13 catalytic" evidence="4">
    <location>
        <begin position="106"/>
        <end position="503"/>
    </location>
</feature>
<sequence length="613" mass="69384">MATKDVLIAEEGNNFGGSNSGDIATFDKNAEVVNFELEPKPIGLTKEQLEKYRNDPFWKPVRTVLFALFWLAWILMFGIAIAIVVLSPKCAEKQKPDWWQTKVSYQLLTATFYDSDSDGVGDFAGISQKIDFLRKIGVTTVYPTPVIKITKDEYFNSYDVVDHAAVDERFGTEEQFKELIDTVHNRAMYLVMDMPVSTVDIAHPWFENRDKAKFVIARPADPGFNETNFYPFHGANNIKYLGYPTSQNPVLNWKNADVKATINRAIEKFLDLGVDGFHIDHISQLAVDAKGKPSHDEAVKVLEELTKSVQIYVESREDLADKKIVLFSSLKDVEDLHVKATETGLLHYVIDNSFANLDEKKCEPHVAKCVHDALNGAYQRHEVAKYTPHWQFSNSESSRLASRFESSAAHLLSFLQLTLPGAVSVYYGQEYGLKDAMSKNGDFKQMGVMQWYPTSNNHHGFSGNDVPIFFPESDDKLEMDNYNSQFDIADSPLKTYRKLAKLRQRDEALIVGETVRDELINNDVILFSRYVRHENNTAIGSAFVVALNFGEIEQKVDFTVAPASKLLPTNKDMAKAEISVTTNNVTDYKIREHYDFIKSPLVLPPKQAVLLKL</sequence>
<dbReference type="GO" id="GO:0004558">
    <property type="term" value="F:alpha-1,4-glucosidase activity"/>
    <property type="evidence" value="ECO:0007669"/>
    <property type="project" value="UniProtKB-EC"/>
</dbReference>
<dbReference type="PANTHER" id="PTHR10357:SF179">
    <property type="entry name" value="NEUTRAL AND BASIC AMINO ACID TRANSPORT PROTEIN RBAT"/>
    <property type="match status" value="1"/>
</dbReference>
<name>A0AAE9D3X4_CAEBR</name>
<dbReference type="Proteomes" id="UP000829354">
    <property type="component" value="Chromosome IV"/>
</dbReference>
<proteinExistence type="predicted"/>
<feature type="transmembrane region" description="Helical" evidence="3">
    <location>
        <begin position="63"/>
        <end position="86"/>
    </location>
</feature>
<evidence type="ECO:0000256" key="2">
    <source>
        <dbReference type="ARBA" id="ARBA00012741"/>
    </source>
</evidence>
<dbReference type="Proteomes" id="UP000827892">
    <property type="component" value="Chromosome IV"/>
</dbReference>
<gene>
    <name evidence="5" type="ORF">L3Y34_002821</name>
    <name evidence="6" type="ORF">L5515_009979</name>
</gene>